<sequence length="159" mass="17889">MLGVTSYCYWASTGPGHRHLSVGSYNVVVWDERSVGCQRLLHLKHSNIPPLTEGLQPWTWWSSSRIRALSWRLFARASLTTHKAASEVFETQFFRFLGSRGILKELAQSYPTPRQKHEVPLWMYLGSNLFNAPARGAPLPCLSLRGALLAAALESLVPR</sequence>
<evidence type="ECO:0000313" key="2">
    <source>
        <dbReference type="Proteomes" id="UP000580051"/>
    </source>
</evidence>
<accession>A0A6V8NN57</accession>
<gene>
    <name evidence="1" type="ORF">HKBW3S06_00999</name>
</gene>
<name>A0A6V8NN57_9ACTN</name>
<organism evidence="1 2">
    <name type="scientific">Candidatus Hakubella thermalkaliphila</name>
    <dbReference type="NCBI Taxonomy" id="2754717"/>
    <lineage>
        <taxon>Bacteria</taxon>
        <taxon>Bacillati</taxon>
        <taxon>Actinomycetota</taxon>
        <taxon>Actinomycetota incertae sedis</taxon>
        <taxon>Candidatus Hakubellales</taxon>
        <taxon>Candidatus Hakubellaceae</taxon>
        <taxon>Candidatus Hakubella</taxon>
    </lineage>
</organism>
<proteinExistence type="predicted"/>
<comment type="caution">
    <text evidence="1">The sequence shown here is derived from an EMBL/GenBank/DDBJ whole genome shotgun (WGS) entry which is preliminary data.</text>
</comment>
<dbReference type="Proteomes" id="UP000580051">
    <property type="component" value="Unassembled WGS sequence"/>
</dbReference>
<protein>
    <submittedName>
        <fullName evidence="1">Uncharacterized protein</fullName>
    </submittedName>
</protein>
<evidence type="ECO:0000313" key="1">
    <source>
        <dbReference type="EMBL" id="GFP21772.1"/>
    </source>
</evidence>
<dbReference type="AlphaFoldDB" id="A0A6V8NN57"/>
<reference evidence="1 2" key="1">
    <citation type="journal article" date="2020" name="Front. Microbiol.">
        <title>Single-cell genomics of novel Actinobacteria with the Wood-Ljungdahl pathway discovered in a serpentinizing system.</title>
        <authorList>
            <person name="Merino N."/>
            <person name="Kawai M."/>
            <person name="Boyd E.S."/>
            <person name="Colman D.R."/>
            <person name="McGlynn S.E."/>
            <person name="Nealson K.H."/>
            <person name="Kurokawa K."/>
            <person name="Hongoh Y."/>
        </authorList>
    </citation>
    <scope>NUCLEOTIDE SEQUENCE [LARGE SCALE GENOMIC DNA]</scope>
    <source>
        <strain evidence="1 2">S06</strain>
    </source>
</reference>
<dbReference type="EMBL" id="BLRV01000100">
    <property type="protein sequence ID" value="GFP21772.1"/>
    <property type="molecule type" value="Genomic_DNA"/>
</dbReference>